<dbReference type="GO" id="GO:0000723">
    <property type="term" value="P:telomere maintenance"/>
    <property type="evidence" value="ECO:0007669"/>
    <property type="project" value="TreeGrafter"/>
</dbReference>
<dbReference type="AlphaFoldDB" id="A0AAV4GYM7"/>
<keyword evidence="3" id="KW-0378">Hydrolase</keyword>
<evidence type="ECO:0000256" key="1">
    <source>
        <dbReference type="ARBA" id="ARBA00005446"/>
    </source>
</evidence>
<keyword evidence="5" id="KW-0067">ATP-binding</keyword>
<dbReference type="InterPro" id="IPR001650">
    <property type="entry name" value="Helicase_C-like"/>
</dbReference>
<dbReference type="GO" id="GO:0000724">
    <property type="term" value="P:double-strand break repair via homologous recombination"/>
    <property type="evidence" value="ECO:0007669"/>
    <property type="project" value="TreeGrafter"/>
</dbReference>
<evidence type="ECO:0000313" key="12">
    <source>
        <dbReference type="Proteomes" id="UP000762676"/>
    </source>
</evidence>
<evidence type="ECO:0000256" key="3">
    <source>
        <dbReference type="ARBA" id="ARBA00022801"/>
    </source>
</evidence>
<dbReference type="SMART" id="SM00487">
    <property type="entry name" value="DEXDc"/>
    <property type="match status" value="1"/>
</dbReference>
<dbReference type="FunFam" id="3.40.50.300:FF:000941">
    <property type="entry name" value="Werner syndrome RecQ like helicase"/>
    <property type="match status" value="1"/>
</dbReference>
<dbReference type="Gene3D" id="3.40.50.300">
    <property type="entry name" value="P-loop containing nucleotide triphosphate hydrolases"/>
    <property type="match status" value="2"/>
</dbReference>
<name>A0AAV4GYM7_9GAST</name>
<dbReference type="SUPFAM" id="SSF52540">
    <property type="entry name" value="P-loop containing nucleoside triphosphate hydrolases"/>
    <property type="match status" value="1"/>
</dbReference>
<feature type="compositionally biased region" description="Basic and acidic residues" evidence="8">
    <location>
        <begin position="1"/>
        <end position="26"/>
    </location>
</feature>
<keyword evidence="12" id="KW-1185">Reference proteome</keyword>
<dbReference type="PROSITE" id="PS51192">
    <property type="entry name" value="HELICASE_ATP_BIND_1"/>
    <property type="match status" value="1"/>
</dbReference>
<accession>A0AAV4GYM7</accession>
<evidence type="ECO:0000256" key="2">
    <source>
        <dbReference type="ARBA" id="ARBA00022741"/>
    </source>
</evidence>
<dbReference type="Proteomes" id="UP000762676">
    <property type="component" value="Unassembled WGS sequence"/>
</dbReference>
<dbReference type="InterPro" id="IPR011545">
    <property type="entry name" value="DEAD/DEAH_box_helicase_dom"/>
</dbReference>
<dbReference type="NCBIfam" id="TIGR00614">
    <property type="entry name" value="recQ_fam"/>
    <property type="match status" value="1"/>
</dbReference>
<protein>
    <recommendedName>
        <fullName evidence="7">DNA 3'-5' helicase</fullName>
        <ecNumber evidence="7">5.6.2.4</ecNumber>
    </recommendedName>
</protein>
<dbReference type="InterPro" id="IPR027417">
    <property type="entry name" value="P-loop_NTPase"/>
</dbReference>
<dbReference type="EMBL" id="BMAT01008673">
    <property type="protein sequence ID" value="GFR90512.1"/>
    <property type="molecule type" value="Genomic_DNA"/>
</dbReference>
<dbReference type="GO" id="GO:0005654">
    <property type="term" value="C:nucleoplasm"/>
    <property type="evidence" value="ECO:0007669"/>
    <property type="project" value="TreeGrafter"/>
</dbReference>
<comment type="caution">
    <text evidence="11">The sequence shown here is derived from an EMBL/GenBank/DDBJ whole genome shotgun (WGS) entry which is preliminary data.</text>
</comment>
<dbReference type="GO" id="GO:0005737">
    <property type="term" value="C:cytoplasm"/>
    <property type="evidence" value="ECO:0007669"/>
    <property type="project" value="TreeGrafter"/>
</dbReference>
<evidence type="ECO:0000256" key="7">
    <source>
        <dbReference type="ARBA" id="ARBA00034808"/>
    </source>
</evidence>
<dbReference type="GO" id="GO:0016787">
    <property type="term" value="F:hydrolase activity"/>
    <property type="evidence" value="ECO:0007669"/>
    <property type="project" value="UniProtKB-KW"/>
</dbReference>
<evidence type="ECO:0000259" key="9">
    <source>
        <dbReference type="PROSITE" id="PS51192"/>
    </source>
</evidence>
<feature type="region of interest" description="Disordered" evidence="8">
    <location>
        <begin position="41"/>
        <end position="68"/>
    </location>
</feature>
<dbReference type="GO" id="GO:0003676">
    <property type="term" value="F:nucleic acid binding"/>
    <property type="evidence" value="ECO:0007669"/>
    <property type="project" value="InterPro"/>
</dbReference>
<feature type="region of interest" description="Disordered" evidence="8">
    <location>
        <begin position="1"/>
        <end position="28"/>
    </location>
</feature>
<reference evidence="11 12" key="1">
    <citation type="journal article" date="2021" name="Elife">
        <title>Chloroplast acquisition without the gene transfer in kleptoplastic sea slugs, Plakobranchus ocellatus.</title>
        <authorList>
            <person name="Maeda T."/>
            <person name="Takahashi S."/>
            <person name="Yoshida T."/>
            <person name="Shimamura S."/>
            <person name="Takaki Y."/>
            <person name="Nagai Y."/>
            <person name="Toyoda A."/>
            <person name="Suzuki Y."/>
            <person name="Arimoto A."/>
            <person name="Ishii H."/>
            <person name="Satoh N."/>
            <person name="Nishiyama T."/>
            <person name="Hasebe M."/>
            <person name="Maruyama T."/>
            <person name="Minagawa J."/>
            <person name="Obokata J."/>
            <person name="Shigenobu S."/>
        </authorList>
    </citation>
    <scope>NUCLEOTIDE SEQUENCE [LARGE SCALE GENOMIC DNA]</scope>
</reference>
<keyword evidence="4 11" id="KW-0347">Helicase</keyword>
<gene>
    <name evidence="11" type="ORF">ElyMa_004305400</name>
</gene>
<dbReference type="Pfam" id="PF00271">
    <property type="entry name" value="Helicase_C"/>
    <property type="match status" value="1"/>
</dbReference>
<evidence type="ECO:0000256" key="5">
    <source>
        <dbReference type="ARBA" id="ARBA00022840"/>
    </source>
</evidence>
<evidence type="ECO:0000256" key="6">
    <source>
        <dbReference type="ARBA" id="ARBA00034617"/>
    </source>
</evidence>
<dbReference type="PROSITE" id="PS51194">
    <property type="entry name" value="HELICASE_CTER"/>
    <property type="match status" value="1"/>
</dbReference>
<dbReference type="InterPro" id="IPR004589">
    <property type="entry name" value="DNA_helicase_ATP-dep_RecQ"/>
</dbReference>
<feature type="domain" description="Helicase C-terminal" evidence="10">
    <location>
        <begin position="357"/>
        <end position="449"/>
    </location>
</feature>
<comment type="catalytic activity">
    <reaction evidence="6">
        <text>Couples ATP hydrolysis with the unwinding of duplex DNA by translocating in the 3'-5' direction.</text>
        <dbReference type="EC" id="5.6.2.4"/>
    </reaction>
</comment>
<dbReference type="PANTHER" id="PTHR13710">
    <property type="entry name" value="DNA HELICASE RECQ FAMILY MEMBER"/>
    <property type="match status" value="1"/>
</dbReference>
<evidence type="ECO:0000259" key="10">
    <source>
        <dbReference type="PROSITE" id="PS51194"/>
    </source>
</evidence>
<dbReference type="Pfam" id="PF00270">
    <property type="entry name" value="DEAD"/>
    <property type="match status" value="1"/>
</dbReference>
<dbReference type="SMART" id="SM00490">
    <property type="entry name" value="HELICc"/>
    <property type="match status" value="1"/>
</dbReference>
<feature type="compositionally biased region" description="Basic and acidic residues" evidence="8">
    <location>
        <begin position="45"/>
        <end position="57"/>
    </location>
</feature>
<dbReference type="EC" id="5.6.2.4" evidence="7"/>
<evidence type="ECO:0000256" key="8">
    <source>
        <dbReference type="SAM" id="MobiDB-lite"/>
    </source>
</evidence>
<organism evidence="11 12">
    <name type="scientific">Elysia marginata</name>
    <dbReference type="NCBI Taxonomy" id="1093978"/>
    <lineage>
        <taxon>Eukaryota</taxon>
        <taxon>Metazoa</taxon>
        <taxon>Spiralia</taxon>
        <taxon>Lophotrochozoa</taxon>
        <taxon>Mollusca</taxon>
        <taxon>Gastropoda</taxon>
        <taxon>Heterobranchia</taxon>
        <taxon>Euthyneura</taxon>
        <taxon>Panpulmonata</taxon>
        <taxon>Sacoglossa</taxon>
        <taxon>Placobranchoidea</taxon>
        <taxon>Plakobranchidae</taxon>
        <taxon>Elysia</taxon>
    </lineage>
</organism>
<feature type="domain" description="Helicase ATP-binding" evidence="9">
    <location>
        <begin position="164"/>
        <end position="332"/>
    </location>
</feature>
<comment type="similarity">
    <text evidence="1">Belongs to the helicase family. RecQ subfamily.</text>
</comment>
<dbReference type="GO" id="GO:0005694">
    <property type="term" value="C:chromosome"/>
    <property type="evidence" value="ECO:0007669"/>
    <property type="project" value="TreeGrafter"/>
</dbReference>
<keyword evidence="2" id="KW-0547">Nucleotide-binding</keyword>
<proteinExistence type="inferred from homology"/>
<dbReference type="GO" id="GO:0043138">
    <property type="term" value="F:3'-5' DNA helicase activity"/>
    <property type="evidence" value="ECO:0007669"/>
    <property type="project" value="UniProtKB-EC"/>
</dbReference>
<sequence>MVESAVHSKAEEEERGSPGKQEHQSVVDDLDTLDFDEFLLDTSVSEEKRRTATKSDLKNQVSDSPGIVDLDDEDEVRIKNEMAKELGREMPVNNISETFDDFDLDAEDLGMIEEAERSATEEPTQLFEDEPDDIHQPDDPSYQEVLKQYFGYSKFRPFQWKIINSVLNDKRDNCVIMATGYGKSLTFQFPSIYTKRVSVIISPLISLMQDQVHNLKASNIEACFLGSAQDNMGQVKDAMFRGKYRIVYVTPEYASTAIDQFKKLDQNIGIDLIAIDEAHCVSQWGHDFRASYRQLGILKKTFPKVPVLAVTATATVEVRNDICRSLQLINPNMTCTGFDRPNLFLSVSPKSGDIANDLRAEMKRVGNKFSFDGPTIIYCPTKKATEDVIGALNGLNVACLPYHASLSLSARKKAHHSFLNDQIQVVVATVAFGMGIDKPDVRKVIHYGG</sequence>
<dbReference type="PANTHER" id="PTHR13710:SF120">
    <property type="entry name" value="BIFUNCTIONAL 3'-5' EXONUCLEASE_ATP-DEPENDENT HELICASE WRN"/>
    <property type="match status" value="1"/>
</dbReference>
<dbReference type="GO" id="GO:0009378">
    <property type="term" value="F:four-way junction helicase activity"/>
    <property type="evidence" value="ECO:0007669"/>
    <property type="project" value="TreeGrafter"/>
</dbReference>
<dbReference type="InterPro" id="IPR014001">
    <property type="entry name" value="Helicase_ATP-bd"/>
</dbReference>
<evidence type="ECO:0000256" key="4">
    <source>
        <dbReference type="ARBA" id="ARBA00022806"/>
    </source>
</evidence>
<dbReference type="GO" id="GO:0005524">
    <property type="term" value="F:ATP binding"/>
    <property type="evidence" value="ECO:0007669"/>
    <property type="project" value="UniProtKB-KW"/>
</dbReference>
<evidence type="ECO:0000313" key="11">
    <source>
        <dbReference type="EMBL" id="GFR90512.1"/>
    </source>
</evidence>